<evidence type="ECO:0000313" key="2">
    <source>
        <dbReference type="Proteomes" id="UP001275932"/>
    </source>
</evidence>
<name>A0ABU4WKP3_9BACT</name>
<dbReference type="InterPro" id="IPR027417">
    <property type="entry name" value="P-loop_NTPase"/>
</dbReference>
<dbReference type="Gene3D" id="3.40.50.300">
    <property type="entry name" value="P-loop containing nucleotide triphosphate hydrolases"/>
    <property type="match status" value="1"/>
</dbReference>
<reference evidence="1 2" key="1">
    <citation type="submission" date="2022-03" db="EMBL/GenBank/DDBJ databases">
        <title>Novel taxa within the pig intestine.</title>
        <authorList>
            <person name="Wylensek D."/>
            <person name="Bishof K."/>
            <person name="Afrizal A."/>
            <person name="Clavel T."/>
        </authorList>
    </citation>
    <scope>NUCLEOTIDE SEQUENCE [LARGE SCALE GENOMIC DNA]</scope>
    <source>
        <strain evidence="1 2">CLA-KB-P66</strain>
    </source>
</reference>
<accession>A0ABU4WKP3</accession>
<dbReference type="Proteomes" id="UP001275932">
    <property type="component" value="Unassembled WGS sequence"/>
</dbReference>
<sequence>MKIRTISQILGEENESIFGFDGVIIEKDFLSKGQTWVISGAAGIGKSVLAMQLALGLAFGEKTLGLEIFKPAKTLLLHNENPIIDEKIYFRGIVSQFALDEKPNADRLNENLRIVCKTGRYYSVDEFISKLDASLSAGKYDVVIVDSLSSFVHCNFSDHAAVADLFCKINGLKSKHNFAMVLIHHFDKPMFWSKRFHPAKWCMGGKAIGVYANLMSALVGTKEESVFSFRHYKPFEDSEISQTLIAQCQNGNTAWEEVENV</sequence>
<protein>
    <submittedName>
        <fullName evidence="1">AAA family ATPase</fullName>
    </submittedName>
</protein>
<gene>
    <name evidence="1" type="ORF">MOX91_08060</name>
</gene>
<organism evidence="1 2">
    <name type="scientific">Intestinicryptomonas porci</name>
    <dbReference type="NCBI Taxonomy" id="2926320"/>
    <lineage>
        <taxon>Bacteria</taxon>
        <taxon>Pseudomonadati</taxon>
        <taxon>Verrucomicrobiota</taxon>
        <taxon>Opitutia</taxon>
        <taxon>Opitutales</taxon>
        <taxon>Intestinicryptomonaceae</taxon>
        <taxon>Intestinicryptomonas</taxon>
    </lineage>
</organism>
<dbReference type="Pfam" id="PF13481">
    <property type="entry name" value="AAA_25"/>
    <property type="match status" value="1"/>
</dbReference>
<proteinExistence type="predicted"/>
<dbReference type="EMBL" id="JALBUT010000009">
    <property type="protein sequence ID" value="MDX8416125.1"/>
    <property type="molecule type" value="Genomic_DNA"/>
</dbReference>
<keyword evidence="2" id="KW-1185">Reference proteome</keyword>
<comment type="caution">
    <text evidence="1">The sequence shown here is derived from an EMBL/GenBank/DDBJ whole genome shotgun (WGS) entry which is preliminary data.</text>
</comment>
<dbReference type="RefSeq" id="WP_370397578.1">
    <property type="nucleotide sequence ID" value="NZ_JALBUT010000009.1"/>
</dbReference>
<evidence type="ECO:0000313" key="1">
    <source>
        <dbReference type="EMBL" id="MDX8416125.1"/>
    </source>
</evidence>
<dbReference type="SUPFAM" id="SSF52540">
    <property type="entry name" value="P-loop containing nucleoside triphosphate hydrolases"/>
    <property type="match status" value="1"/>
</dbReference>